<evidence type="ECO:0000256" key="1">
    <source>
        <dbReference type="SAM" id="SignalP"/>
    </source>
</evidence>
<dbReference type="EMBL" id="FNAI01000002">
    <property type="protein sequence ID" value="SDD71502.1"/>
    <property type="molecule type" value="Genomic_DNA"/>
</dbReference>
<accession>A0A1G6X006</accession>
<dbReference type="InterPro" id="IPR051532">
    <property type="entry name" value="Ester_Hydrolysis_Enzymes"/>
</dbReference>
<gene>
    <name evidence="3" type="ORF">SAMN05216464_102359</name>
</gene>
<dbReference type="SUPFAM" id="SSF52266">
    <property type="entry name" value="SGNH hydrolase"/>
    <property type="match status" value="1"/>
</dbReference>
<sequence length="247" mass="28300">MKYIKHIKLFILLIVAHLSAYTQVKSDTTQNKATENEAQNEEYKLHNDWPNLNYYQNDNIKVNAQRNSGNRVVFMGNSITELWAEIHPEFFRKHKNFIDRGISGQTTPQMLLRFRQDVIDLKPKMVVILGGTNDIAGNTGPATLTQIFGNLVSMAQLAKANHIKVIISSILPVYDYPWNKGKEPALKIIRLNNLLKAYAKAHDLIYVDYHTAMKDQRNGLRQELTADGVHPNKNGYLIMEKLLENKL</sequence>
<dbReference type="PANTHER" id="PTHR30383">
    <property type="entry name" value="THIOESTERASE 1/PROTEASE 1/LYSOPHOSPHOLIPASE L1"/>
    <property type="match status" value="1"/>
</dbReference>
<keyword evidence="4" id="KW-1185">Reference proteome</keyword>
<dbReference type="PANTHER" id="PTHR30383:SF5">
    <property type="entry name" value="SGNH HYDROLASE-TYPE ESTERASE DOMAIN-CONTAINING PROTEIN"/>
    <property type="match status" value="1"/>
</dbReference>
<dbReference type="InterPro" id="IPR036514">
    <property type="entry name" value="SGNH_hydro_sf"/>
</dbReference>
<reference evidence="3 4" key="1">
    <citation type="submission" date="2016-10" db="EMBL/GenBank/DDBJ databases">
        <authorList>
            <person name="de Groot N.N."/>
        </authorList>
    </citation>
    <scope>NUCLEOTIDE SEQUENCE [LARGE SCALE GENOMIC DNA]</scope>
    <source>
        <strain evidence="3 4">47C3B</strain>
    </source>
</reference>
<feature type="signal peptide" evidence="1">
    <location>
        <begin position="1"/>
        <end position="20"/>
    </location>
</feature>
<feature type="chain" id="PRO_5011741072" evidence="1">
    <location>
        <begin position="21"/>
        <end position="247"/>
    </location>
</feature>
<dbReference type="Proteomes" id="UP000199072">
    <property type="component" value="Unassembled WGS sequence"/>
</dbReference>
<organism evidence="3 4">
    <name type="scientific">Mucilaginibacter pineti</name>
    <dbReference type="NCBI Taxonomy" id="1391627"/>
    <lineage>
        <taxon>Bacteria</taxon>
        <taxon>Pseudomonadati</taxon>
        <taxon>Bacteroidota</taxon>
        <taxon>Sphingobacteriia</taxon>
        <taxon>Sphingobacteriales</taxon>
        <taxon>Sphingobacteriaceae</taxon>
        <taxon>Mucilaginibacter</taxon>
    </lineage>
</organism>
<dbReference type="Gene3D" id="3.40.50.1110">
    <property type="entry name" value="SGNH hydrolase"/>
    <property type="match status" value="1"/>
</dbReference>
<feature type="domain" description="SGNH hydrolase-type esterase" evidence="2">
    <location>
        <begin position="75"/>
        <end position="236"/>
    </location>
</feature>
<dbReference type="OrthoDB" id="9794725at2"/>
<evidence type="ECO:0000313" key="3">
    <source>
        <dbReference type="EMBL" id="SDD71502.1"/>
    </source>
</evidence>
<dbReference type="AlphaFoldDB" id="A0A1G6X006"/>
<dbReference type="Pfam" id="PF13472">
    <property type="entry name" value="Lipase_GDSL_2"/>
    <property type="match status" value="1"/>
</dbReference>
<dbReference type="RefSeq" id="WP_091146221.1">
    <property type="nucleotide sequence ID" value="NZ_FNAI01000002.1"/>
</dbReference>
<keyword evidence="1" id="KW-0732">Signal</keyword>
<dbReference type="CDD" id="cd04501">
    <property type="entry name" value="SGNH_hydrolase_like_4"/>
    <property type="match status" value="1"/>
</dbReference>
<name>A0A1G6X006_9SPHI</name>
<dbReference type="STRING" id="1391627.SAMN05216464_102359"/>
<dbReference type="GO" id="GO:0004622">
    <property type="term" value="F:phosphatidylcholine lysophospholipase activity"/>
    <property type="evidence" value="ECO:0007669"/>
    <property type="project" value="TreeGrafter"/>
</dbReference>
<dbReference type="InterPro" id="IPR013830">
    <property type="entry name" value="SGNH_hydro"/>
</dbReference>
<protein>
    <submittedName>
        <fullName evidence="3">Lysophospholipase L1</fullName>
    </submittedName>
</protein>
<evidence type="ECO:0000313" key="4">
    <source>
        <dbReference type="Proteomes" id="UP000199072"/>
    </source>
</evidence>
<proteinExistence type="predicted"/>
<evidence type="ECO:0000259" key="2">
    <source>
        <dbReference type="Pfam" id="PF13472"/>
    </source>
</evidence>